<proteinExistence type="inferred from homology"/>
<feature type="binding site" evidence="8">
    <location>
        <begin position="242"/>
        <end position="243"/>
    </location>
    <ligand>
        <name>NAD(+)</name>
        <dbReference type="ChEBI" id="CHEBI:57540"/>
    </ligand>
</feature>
<dbReference type="EMBL" id="QKKF02010000">
    <property type="protein sequence ID" value="RZF45043.1"/>
    <property type="molecule type" value="Genomic_DNA"/>
</dbReference>
<sequence>MHGIIGFIKPHIQFGAIPVLFPLKKVKVKGALLQLLQRCSTTSNSFQNAANQLKNSSSRVLVLTGAGLSTASGIPDFRSPGSGLYDNLEKYNLPYPEAIFDLSYFHQNPKPFLTLAQELYPGSKYVPNIGHYFVRLLENKKKLLRVFTQNIDGLERLAGVSDELLVEAHGSFVTASCIKCKRQADGELVKQQILTNKIPECEICKNLVKPDIVFFGEQLPERYIELSMNDPFLADFLIVIGTSLQVYPFAGLANMVPSNVTRMLINRETVGSFGMRDNDVVLNGDITSNIELLAKELGWWDDLVALEKDLVS</sequence>
<keyword evidence="3 6" id="KW-0479">Metal-binding</keyword>
<dbReference type="InterPro" id="IPR026591">
    <property type="entry name" value="Sirtuin_cat_small_dom_sf"/>
</dbReference>
<comment type="catalytic activity">
    <reaction evidence="6">
        <text>N(6)-acetyl-L-lysyl-[protein] + NAD(+) + H2O = 2''-O-acetyl-ADP-D-ribose + nicotinamide + L-lysyl-[protein]</text>
        <dbReference type="Rhea" id="RHEA:43636"/>
        <dbReference type="Rhea" id="RHEA-COMP:9752"/>
        <dbReference type="Rhea" id="RHEA-COMP:10731"/>
        <dbReference type="ChEBI" id="CHEBI:15377"/>
        <dbReference type="ChEBI" id="CHEBI:17154"/>
        <dbReference type="ChEBI" id="CHEBI:29969"/>
        <dbReference type="ChEBI" id="CHEBI:57540"/>
        <dbReference type="ChEBI" id="CHEBI:61930"/>
        <dbReference type="ChEBI" id="CHEBI:83767"/>
        <dbReference type="EC" id="2.3.1.286"/>
    </reaction>
</comment>
<evidence type="ECO:0000256" key="10">
    <source>
        <dbReference type="PROSITE-ProRule" id="PRU00236"/>
    </source>
</evidence>
<dbReference type="SMR" id="A0A482XGV6"/>
<comment type="caution">
    <text evidence="12">The sequence shown here is derived from an EMBL/GenBank/DDBJ whole genome shotgun (WGS) entry which is preliminary data.</text>
</comment>
<dbReference type="InterPro" id="IPR050134">
    <property type="entry name" value="NAD-dep_sirtuin_deacylases"/>
</dbReference>
<feature type="binding site" evidence="9 10">
    <location>
        <position position="201"/>
    </location>
    <ligand>
        <name>Zn(2+)</name>
        <dbReference type="ChEBI" id="CHEBI:29105"/>
    </ligand>
</feature>
<dbReference type="InParanoid" id="A0A482XGV6"/>
<dbReference type="Gene3D" id="3.40.50.1220">
    <property type="entry name" value="TPP-binding domain"/>
    <property type="match status" value="1"/>
</dbReference>
<keyword evidence="4 6" id="KW-0862">Zinc</keyword>
<dbReference type="PROSITE" id="PS50305">
    <property type="entry name" value="SIRTUIN"/>
    <property type="match status" value="1"/>
</dbReference>
<dbReference type="InterPro" id="IPR029035">
    <property type="entry name" value="DHS-like_NAD/FAD-binding_dom"/>
</dbReference>
<dbReference type="Pfam" id="PF02146">
    <property type="entry name" value="SIR2"/>
    <property type="match status" value="1"/>
</dbReference>
<evidence type="ECO:0000256" key="6">
    <source>
        <dbReference type="PIRNR" id="PIRNR037938"/>
    </source>
</evidence>
<evidence type="ECO:0000256" key="4">
    <source>
        <dbReference type="ARBA" id="ARBA00022833"/>
    </source>
</evidence>
<evidence type="ECO:0000313" key="12">
    <source>
        <dbReference type="EMBL" id="RZF45043.1"/>
    </source>
</evidence>
<keyword evidence="5 6" id="KW-0520">NAD</keyword>
<dbReference type="STRING" id="195883.A0A482XGV6"/>
<comment type="similarity">
    <text evidence="1 6">Belongs to the sirtuin family. Class I subfamily.</text>
</comment>
<dbReference type="InterPro" id="IPR017328">
    <property type="entry name" value="Sirtuin_class_I"/>
</dbReference>
<protein>
    <recommendedName>
        <fullName evidence="6">NAD-dependent protein deacetylase</fullName>
        <ecNumber evidence="6">2.3.1.286</ecNumber>
    </recommendedName>
</protein>
<feature type="binding site" evidence="9 10">
    <location>
        <position position="180"/>
    </location>
    <ligand>
        <name>Zn(2+)</name>
        <dbReference type="ChEBI" id="CHEBI:29105"/>
    </ligand>
</feature>
<evidence type="ECO:0000313" key="13">
    <source>
        <dbReference type="Proteomes" id="UP000291343"/>
    </source>
</evidence>
<dbReference type="OrthoDB" id="420264at2759"/>
<dbReference type="EC" id="2.3.1.286" evidence="6"/>
<dbReference type="GO" id="GO:0070403">
    <property type="term" value="F:NAD+ binding"/>
    <property type="evidence" value="ECO:0007669"/>
    <property type="project" value="UniProtKB-UniRule"/>
</dbReference>
<dbReference type="PANTHER" id="PTHR11085">
    <property type="entry name" value="NAD-DEPENDENT PROTEIN DEACYLASE SIRTUIN-5, MITOCHONDRIAL-RELATED"/>
    <property type="match status" value="1"/>
</dbReference>
<accession>A0A482XGV6</accession>
<feature type="active site" description="Proton acceptor" evidence="7 10">
    <location>
        <position position="169"/>
    </location>
</feature>
<dbReference type="Gene3D" id="3.30.1600.10">
    <property type="entry name" value="SIR2/SIRT2 'Small Domain"/>
    <property type="match status" value="1"/>
</dbReference>
<feature type="binding site" evidence="9 10">
    <location>
        <position position="204"/>
    </location>
    <ligand>
        <name>Zn(2+)</name>
        <dbReference type="ChEBI" id="CHEBI:29105"/>
    </ligand>
</feature>
<dbReference type="Proteomes" id="UP000291343">
    <property type="component" value="Unassembled WGS sequence"/>
</dbReference>
<keyword evidence="13" id="KW-1185">Reference proteome</keyword>
<evidence type="ECO:0000256" key="3">
    <source>
        <dbReference type="ARBA" id="ARBA00022723"/>
    </source>
</evidence>
<feature type="domain" description="Deacetylase sirtuin-type" evidence="11">
    <location>
        <begin position="39"/>
        <end position="300"/>
    </location>
</feature>
<keyword evidence="2 6" id="KW-0808">Transferase</keyword>
<dbReference type="CDD" id="cd01408">
    <property type="entry name" value="SIRT1"/>
    <property type="match status" value="1"/>
</dbReference>
<evidence type="ECO:0000259" key="11">
    <source>
        <dbReference type="PROSITE" id="PS50305"/>
    </source>
</evidence>
<comment type="cofactor">
    <cofactor evidence="9">
        <name>Zn(2+)</name>
        <dbReference type="ChEBI" id="CHEBI:29105"/>
    </cofactor>
    <text evidence="9">Binds 1 zinc ion per subunit.</text>
</comment>
<dbReference type="GO" id="GO:0005634">
    <property type="term" value="C:nucleus"/>
    <property type="evidence" value="ECO:0007669"/>
    <property type="project" value="TreeGrafter"/>
</dbReference>
<evidence type="ECO:0000256" key="2">
    <source>
        <dbReference type="ARBA" id="ARBA00022679"/>
    </source>
</evidence>
<feature type="binding site" evidence="8">
    <location>
        <begin position="66"/>
        <end position="70"/>
    </location>
    <ligand>
        <name>NAD(+)</name>
        <dbReference type="ChEBI" id="CHEBI:57540"/>
    </ligand>
</feature>
<evidence type="ECO:0000256" key="7">
    <source>
        <dbReference type="PIRSR" id="PIRSR037938-1"/>
    </source>
</evidence>
<evidence type="ECO:0000256" key="8">
    <source>
        <dbReference type="PIRSR" id="PIRSR037938-2"/>
    </source>
</evidence>
<evidence type="ECO:0000256" key="1">
    <source>
        <dbReference type="ARBA" id="ARBA00006924"/>
    </source>
</evidence>
<dbReference type="PANTHER" id="PTHR11085:SF7">
    <property type="entry name" value="NAD-DEPENDENT PROTEIN DEACETYLASE"/>
    <property type="match status" value="1"/>
</dbReference>
<feature type="binding site" evidence="9 10">
    <location>
        <position position="177"/>
    </location>
    <ligand>
        <name>Zn(2+)</name>
        <dbReference type="ChEBI" id="CHEBI:29105"/>
    </ligand>
</feature>
<gene>
    <name evidence="12" type="ORF">LSTR_LSTR002004</name>
</gene>
<dbReference type="GO" id="GO:0008270">
    <property type="term" value="F:zinc ion binding"/>
    <property type="evidence" value="ECO:0007669"/>
    <property type="project" value="UniProtKB-UniRule"/>
</dbReference>
<dbReference type="GO" id="GO:0017136">
    <property type="term" value="F:histone deacetylase activity, NAD-dependent"/>
    <property type="evidence" value="ECO:0007669"/>
    <property type="project" value="InterPro"/>
</dbReference>
<evidence type="ECO:0000256" key="5">
    <source>
        <dbReference type="ARBA" id="ARBA00023027"/>
    </source>
</evidence>
<dbReference type="SUPFAM" id="SSF52467">
    <property type="entry name" value="DHS-like NAD/FAD-binding domain"/>
    <property type="match status" value="1"/>
</dbReference>
<name>A0A482XGV6_LAOST</name>
<feature type="binding site" evidence="8">
    <location>
        <begin position="266"/>
        <end position="268"/>
    </location>
    <ligand>
        <name>NAD(+)</name>
        <dbReference type="ChEBI" id="CHEBI:57540"/>
    </ligand>
</feature>
<dbReference type="InterPro" id="IPR003000">
    <property type="entry name" value="Sirtuin"/>
</dbReference>
<feature type="binding site" evidence="8">
    <location>
        <begin position="149"/>
        <end position="152"/>
    </location>
    <ligand>
        <name>NAD(+)</name>
        <dbReference type="ChEBI" id="CHEBI:57540"/>
    </ligand>
</feature>
<organism evidence="12 13">
    <name type="scientific">Laodelphax striatellus</name>
    <name type="common">Small brown planthopper</name>
    <name type="synonym">Delphax striatella</name>
    <dbReference type="NCBI Taxonomy" id="195883"/>
    <lineage>
        <taxon>Eukaryota</taxon>
        <taxon>Metazoa</taxon>
        <taxon>Ecdysozoa</taxon>
        <taxon>Arthropoda</taxon>
        <taxon>Hexapoda</taxon>
        <taxon>Insecta</taxon>
        <taxon>Pterygota</taxon>
        <taxon>Neoptera</taxon>
        <taxon>Paraneoptera</taxon>
        <taxon>Hemiptera</taxon>
        <taxon>Auchenorrhyncha</taxon>
        <taxon>Fulgoroidea</taxon>
        <taxon>Delphacidae</taxon>
        <taxon>Criomorphinae</taxon>
        <taxon>Laodelphax</taxon>
    </lineage>
</organism>
<dbReference type="AlphaFoldDB" id="A0A482XGV6"/>
<dbReference type="PIRSF" id="PIRSF037938">
    <property type="entry name" value="SIR2_euk"/>
    <property type="match status" value="1"/>
</dbReference>
<dbReference type="InterPro" id="IPR026590">
    <property type="entry name" value="Ssirtuin_cat_dom"/>
</dbReference>
<feature type="binding site" evidence="8">
    <location>
        <begin position="76"/>
        <end position="78"/>
    </location>
    <ligand>
        <name>NAD(+)</name>
        <dbReference type="ChEBI" id="CHEBI:57540"/>
    </ligand>
</feature>
<reference evidence="12 13" key="1">
    <citation type="journal article" date="2017" name="Gigascience">
        <title>Genome sequence of the small brown planthopper, Laodelphax striatellus.</title>
        <authorList>
            <person name="Zhu J."/>
            <person name="Jiang F."/>
            <person name="Wang X."/>
            <person name="Yang P."/>
            <person name="Bao Y."/>
            <person name="Zhao W."/>
            <person name="Wang W."/>
            <person name="Lu H."/>
            <person name="Wang Q."/>
            <person name="Cui N."/>
            <person name="Li J."/>
            <person name="Chen X."/>
            <person name="Luo L."/>
            <person name="Yu J."/>
            <person name="Kang L."/>
            <person name="Cui F."/>
        </authorList>
    </citation>
    <scope>NUCLEOTIDE SEQUENCE [LARGE SCALE GENOMIC DNA]</scope>
    <source>
        <strain evidence="12">Lst14</strain>
    </source>
</reference>
<evidence type="ECO:0000256" key="9">
    <source>
        <dbReference type="PIRSR" id="PIRSR037938-3"/>
    </source>
</evidence>